<sequence length="63" mass="7272">MAEFGKGAEARNRIRRMDCAEAQELINFSKVRRYQQGSPEWLYEMDKLYEAAIAHECEGCALS</sequence>
<gene>
    <name evidence="1" type="ORF">LCGC14_0879510</name>
</gene>
<evidence type="ECO:0000313" key="1">
    <source>
        <dbReference type="EMBL" id="KKN25959.1"/>
    </source>
</evidence>
<reference evidence="1" key="1">
    <citation type="journal article" date="2015" name="Nature">
        <title>Complex archaea that bridge the gap between prokaryotes and eukaryotes.</title>
        <authorList>
            <person name="Spang A."/>
            <person name="Saw J.H."/>
            <person name="Jorgensen S.L."/>
            <person name="Zaremba-Niedzwiedzka K."/>
            <person name="Martijn J."/>
            <person name="Lind A.E."/>
            <person name="van Eijk R."/>
            <person name="Schleper C."/>
            <person name="Guy L."/>
            <person name="Ettema T.J."/>
        </authorList>
    </citation>
    <scope>NUCLEOTIDE SEQUENCE</scope>
</reference>
<organism evidence="1">
    <name type="scientific">marine sediment metagenome</name>
    <dbReference type="NCBI Taxonomy" id="412755"/>
    <lineage>
        <taxon>unclassified sequences</taxon>
        <taxon>metagenomes</taxon>
        <taxon>ecological metagenomes</taxon>
    </lineage>
</organism>
<comment type="caution">
    <text evidence="1">The sequence shown here is derived from an EMBL/GenBank/DDBJ whole genome shotgun (WGS) entry which is preliminary data.</text>
</comment>
<protein>
    <submittedName>
        <fullName evidence="1">Uncharacterized protein</fullName>
    </submittedName>
</protein>
<name>A0A0F9P785_9ZZZZ</name>
<dbReference type="AlphaFoldDB" id="A0A0F9P785"/>
<accession>A0A0F9P785</accession>
<dbReference type="EMBL" id="LAZR01002757">
    <property type="protein sequence ID" value="KKN25959.1"/>
    <property type="molecule type" value="Genomic_DNA"/>
</dbReference>
<proteinExistence type="predicted"/>